<accession>A0A4R1KXL9</accession>
<evidence type="ECO:0000313" key="1">
    <source>
        <dbReference type="EMBL" id="TCK69330.1"/>
    </source>
</evidence>
<proteinExistence type="predicted"/>
<keyword evidence="2" id="KW-1185">Reference proteome</keyword>
<evidence type="ECO:0000313" key="2">
    <source>
        <dbReference type="Proteomes" id="UP000295714"/>
    </source>
</evidence>
<dbReference type="PROSITE" id="PS51257">
    <property type="entry name" value="PROKAR_LIPOPROTEIN"/>
    <property type="match status" value="1"/>
</dbReference>
<dbReference type="EMBL" id="SMGI01000001">
    <property type="protein sequence ID" value="TCK69330.1"/>
    <property type="molecule type" value="Genomic_DNA"/>
</dbReference>
<dbReference type="AlphaFoldDB" id="A0A4R1KXL9"/>
<dbReference type="Proteomes" id="UP000295714">
    <property type="component" value="Unassembled WGS sequence"/>
</dbReference>
<sequence>MKKLTYLFIALVSMSLLTSSCREQKTTEEKVEDAVDEAGDAIEDTAEDIEDAVDG</sequence>
<protein>
    <submittedName>
        <fullName evidence="1">Uncharacterized protein</fullName>
    </submittedName>
</protein>
<name>A0A4R1KXL9_9FLAO</name>
<organism evidence="1 2">
    <name type="scientific">Winogradskyella wandonensis</name>
    <dbReference type="NCBI Taxonomy" id="1442586"/>
    <lineage>
        <taxon>Bacteria</taxon>
        <taxon>Pseudomonadati</taxon>
        <taxon>Bacteroidota</taxon>
        <taxon>Flavobacteriia</taxon>
        <taxon>Flavobacteriales</taxon>
        <taxon>Flavobacteriaceae</taxon>
        <taxon>Winogradskyella</taxon>
    </lineage>
</organism>
<reference evidence="1 2" key="1">
    <citation type="journal article" date="2015" name="Stand. Genomic Sci.">
        <title>Genomic Encyclopedia of Bacterial and Archaeal Type Strains, Phase III: the genomes of soil and plant-associated and newly described type strains.</title>
        <authorList>
            <person name="Whitman W.B."/>
            <person name="Woyke T."/>
            <person name="Klenk H.P."/>
            <person name="Zhou Y."/>
            <person name="Lilburn T.G."/>
            <person name="Beck B.J."/>
            <person name="De Vos P."/>
            <person name="Vandamme P."/>
            <person name="Eisen J.A."/>
            <person name="Garrity G."/>
            <person name="Hugenholtz P."/>
            <person name="Kyrpides N.C."/>
        </authorList>
    </citation>
    <scope>NUCLEOTIDE SEQUENCE [LARGE SCALE GENOMIC DNA]</scope>
    <source>
        <strain evidence="1 2">CECT 8445</strain>
    </source>
</reference>
<dbReference type="RefSeq" id="WP_199221956.1">
    <property type="nucleotide sequence ID" value="NZ_SMGI01000001.1"/>
</dbReference>
<gene>
    <name evidence="1" type="ORF">DFQ05_0851</name>
</gene>
<comment type="caution">
    <text evidence="1">The sequence shown here is derived from an EMBL/GenBank/DDBJ whole genome shotgun (WGS) entry which is preliminary data.</text>
</comment>